<evidence type="ECO:0000313" key="3">
    <source>
        <dbReference type="EMBL" id="KAK3246876.1"/>
    </source>
</evidence>
<organism evidence="3 4">
    <name type="scientific">Cymbomonas tetramitiformis</name>
    <dbReference type="NCBI Taxonomy" id="36881"/>
    <lineage>
        <taxon>Eukaryota</taxon>
        <taxon>Viridiplantae</taxon>
        <taxon>Chlorophyta</taxon>
        <taxon>Pyramimonadophyceae</taxon>
        <taxon>Pyramimonadales</taxon>
        <taxon>Pyramimonadaceae</taxon>
        <taxon>Cymbomonas</taxon>
    </lineage>
</organism>
<dbReference type="AlphaFoldDB" id="A0AAE0EZT4"/>
<name>A0AAE0EZT4_9CHLO</name>
<reference evidence="3 4" key="1">
    <citation type="journal article" date="2015" name="Genome Biol. Evol.">
        <title>Comparative Genomics of a Bacterivorous Green Alga Reveals Evolutionary Causalities and Consequences of Phago-Mixotrophic Mode of Nutrition.</title>
        <authorList>
            <person name="Burns J.A."/>
            <person name="Paasch A."/>
            <person name="Narechania A."/>
            <person name="Kim E."/>
        </authorList>
    </citation>
    <scope>NUCLEOTIDE SEQUENCE [LARGE SCALE GENOMIC DNA]</scope>
    <source>
        <strain evidence="3 4">PLY_AMNH</strain>
    </source>
</reference>
<feature type="compositionally biased region" description="Polar residues" evidence="1">
    <location>
        <begin position="51"/>
        <end position="66"/>
    </location>
</feature>
<dbReference type="InterPro" id="IPR006813">
    <property type="entry name" value="Glyco_trans_17"/>
</dbReference>
<dbReference type="EMBL" id="LGRX02029399">
    <property type="protein sequence ID" value="KAK3246876.1"/>
    <property type="molecule type" value="Genomic_DNA"/>
</dbReference>
<dbReference type="Proteomes" id="UP001190700">
    <property type="component" value="Unassembled WGS sequence"/>
</dbReference>
<dbReference type="PANTHER" id="PTHR12224">
    <property type="entry name" value="BETA-1,4-MANNOSYL-GLYCOPROTEIN BETA-1,4-N-ACETYLGLUCOSAMINYL-TRANSFERASE"/>
    <property type="match status" value="1"/>
</dbReference>
<dbReference type="GO" id="GO:0003830">
    <property type="term" value="F:beta-1,4-mannosylglycoprotein 4-beta-N-acetylglucosaminyltransferase activity"/>
    <property type="evidence" value="ECO:0007669"/>
    <property type="project" value="InterPro"/>
</dbReference>
<sequence>MISRLFVLFSLVALVHSEALAKGRTELEEAIRHMAYAAALPPPAYTLDTNCTPPRETPSNCDQPANTGRRHSQPRKLVHMVLFSFEADTLEILLNEEAGLVDAFFLVECVRTHRGHRKPLVSYPQLASFTVHFSSDDAPKLHMRNVPTATSCLLNENDELTAK</sequence>
<feature type="signal peptide" evidence="2">
    <location>
        <begin position="1"/>
        <end position="17"/>
    </location>
</feature>
<protein>
    <submittedName>
        <fullName evidence="3">Uncharacterized protein</fullName>
    </submittedName>
</protein>
<dbReference type="Pfam" id="PF04724">
    <property type="entry name" value="Glyco_transf_17"/>
    <property type="match status" value="1"/>
</dbReference>
<keyword evidence="2" id="KW-0732">Signal</keyword>
<evidence type="ECO:0000313" key="4">
    <source>
        <dbReference type="Proteomes" id="UP001190700"/>
    </source>
</evidence>
<feature type="chain" id="PRO_5042016260" evidence="2">
    <location>
        <begin position="18"/>
        <end position="163"/>
    </location>
</feature>
<gene>
    <name evidence="3" type="ORF">CYMTET_43604</name>
</gene>
<accession>A0AAE0EZT4</accession>
<feature type="region of interest" description="Disordered" evidence="1">
    <location>
        <begin position="51"/>
        <end position="72"/>
    </location>
</feature>
<comment type="caution">
    <text evidence="3">The sequence shown here is derived from an EMBL/GenBank/DDBJ whole genome shotgun (WGS) entry which is preliminary data.</text>
</comment>
<evidence type="ECO:0000256" key="1">
    <source>
        <dbReference type="SAM" id="MobiDB-lite"/>
    </source>
</evidence>
<proteinExistence type="predicted"/>
<evidence type="ECO:0000256" key="2">
    <source>
        <dbReference type="SAM" id="SignalP"/>
    </source>
</evidence>
<dbReference type="PANTHER" id="PTHR12224:SF0">
    <property type="entry name" value="BETA-1,4-MANNOSYL-GLYCOPROTEIN 4-BETA-N-ACETYLGLUCOSAMINYLTRANSFERASE"/>
    <property type="match status" value="1"/>
</dbReference>
<keyword evidence="4" id="KW-1185">Reference proteome</keyword>
<dbReference type="GO" id="GO:0016020">
    <property type="term" value="C:membrane"/>
    <property type="evidence" value="ECO:0007669"/>
    <property type="project" value="InterPro"/>
</dbReference>
<dbReference type="GO" id="GO:0006044">
    <property type="term" value="P:N-acetylglucosamine metabolic process"/>
    <property type="evidence" value="ECO:0007669"/>
    <property type="project" value="TreeGrafter"/>
</dbReference>